<dbReference type="Proteomes" id="UP000322837">
    <property type="component" value="Unassembled WGS sequence"/>
</dbReference>
<sequence>MERIKIISIFKINEKVPFMTCIATDMEESEDGIKLMLESDESICIKDYGYYVLSEVDCDLDREQMINSYRRLFSELSRIGKVTVNSLMS</sequence>
<dbReference type="AlphaFoldDB" id="A0A379TCG5"/>
<dbReference type="EMBL" id="UGWZ01000001">
    <property type="protein sequence ID" value="SUG14494.1"/>
    <property type="molecule type" value="Genomic_DNA"/>
</dbReference>
<organism evidence="5 7">
    <name type="scientific">Salmonella enterica subsp. arizonae</name>
    <dbReference type="NCBI Taxonomy" id="59203"/>
    <lineage>
        <taxon>Bacteria</taxon>
        <taxon>Pseudomonadati</taxon>
        <taxon>Pseudomonadota</taxon>
        <taxon>Gammaproteobacteria</taxon>
        <taxon>Enterobacterales</taxon>
        <taxon>Enterobacteriaceae</taxon>
        <taxon>Salmonella</taxon>
    </lineage>
</organism>
<evidence type="ECO:0000313" key="1">
    <source>
        <dbReference type="EMBL" id="HAB4462203.1"/>
    </source>
</evidence>
<dbReference type="EMBL" id="UGXG01000002">
    <property type="protein sequence ID" value="SUG47189.1"/>
    <property type="molecule type" value="Genomic_DNA"/>
</dbReference>
<reference evidence="2 9" key="3">
    <citation type="submission" date="2019-09" db="EMBL/GenBank/DDBJ databases">
        <title>Draft genome sequence of various Type strains from the CCUG.</title>
        <authorList>
            <person name="Pineiro-Iglesias B."/>
            <person name="Tunovic T."/>
            <person name="Unosson C."/>
            <person name="Inganas E."/>
            <person name="Ohlen M."/>
            <person name="Cardew S."/>
            <person name="Jensie-Markopoulos S."/>
            <person name="Salva-Serra F."/>
            <person name="Jaen-Luchoro D."/>
            <person name="Karlsson R."/>
            <person name="Svensson-Stadler L."/>
            <person name="Chun J."/>
            <person name="Moore E."/>
        </authorList>
    </citation>
    <scope>NUCLEOTIDE SEQUENCE [LARGE SCALE GENOMIC DNA]</scope>
    <source>
        <strain evidence="2 9">CCUG 6322T</strain>
    </source>
</reference>
<evidence type="ECO:0000313" key="4">
    <source>
        <dbReference type="EMBL" id="SUG32698.1"/>
    </source>
</evidence>
<reference evidence="1" key="1">
    <citation type="journal article" date="2018" name="Genome Biol.">
        <title>SKESA: strategic k-mer extension for scrupulous assemblies.</title>
        <authorList>
            <person name="Souvorov A."/>
            <person name="Agarwala R."/>
            <person name="Lipman D.J."/>
        </authorList>
    </citation>
    <scope>NUCLEOTIDE SEQUENCE</scope>
    <source>
        <strain evidence="1">Salmonella enterica</strain>
    </source>
</reference>
<gene>
    <name evidence="2" type="ORF">F4V61_04570</name>
    <name evidence="1" type="ORF">GBZ58_16935</name>
    <name evidence="3" type="ORF">NCTC7295_02127</name>
    <name evidence="4" type="ORF">NCTC7304_02145</name>
    <name evidence="5" type="ORF">NCTC8297_02445</name>
</gene>
<evidence type="ECO:0000313" key="2">
    <source>
        <dbReference type="EMBL" id="KAA8666184.1"/>
    </source>
</evidence>
<dbReference type="Proteomes" id="UP000254741">
    <property type="component" value="Unassembled WGS sequence"/>
</dbReference>
<evidence type="ECO:0000313" key="7">
    <source>
        <dbReference type="Proteomes" id="UP000254741"/>
    </source>
</evidence>
<dbReference type="EMBL" id="DAAGTC010000011">
    <property type="protein sequence ID" value="HAB4462203.1"/>
    <property type="molecule type" value="Genomic_DNA"/>
</dbReference>
<evidence type="ECO:0000313" key="8">
    <source>
        <dbReference type="Proteomes" id="UP000254762"/>
    </source>
</evidence>
<reference evidence="1" key="4">
    <citation type="submission" date="2019-10" db="EMBL/GenBank/DDBJ databases">
        <authorList>
            <consortium name="NCBI Pathogen Detection Project"/>
        </authorList>
    </citation>
    <scope>NUCLEOTIDE SEQUENCE</scope>
    <source>
        <strain evidence="1">Salmonella enterica</strain>
    </source>
</reference>
<evidence type="ECO:0000313" key="3">
    <source>
        <dbReference type="EMBL" id="SUG14494.1"/>
    </source>
</evidence>
<dbReference type="Proteomes" id="UP000254762">
    <property type="component" value="Unassembled WGS sequence"/>
</dbReference>
<dbReference type="OMA" id="SANDCEK"/>
<name>A0A379TCG5_SALER</name>
<evidence type="ECO:0000313" key="6">
    <source>
        <dbReference type="Proteomes" id="UP000254124"/>
    </source>
</evidence>
<accession>A0A379TCG5</accession>
<evidence type="ECO:0000313" key="9">
    <source>
        <dbReference type="Proteomes" id="UP000322837"/>
    </source>
</evidence>
<reference evidence="6 7" key="2">
    <citation type="submission" date="2018-06" db="EMBL/GenBank/DDBJ databases">
        <authorList>
            <consortium name="Pathogen Informatics"/>
            <person name="Doyle S."/>
        </authorList>
    </citation>
    <scope>NUCLEOTIDE SEQUENCE [LARGE SCALE GENOMIC DNA]</scope>
    <source>
        <strain evidence="3 6">NCTC7295</strain>
        <strain evidence="4 8">NCTC7304</strain>
        <strain evidence="5 7">NCTC8297</strain>
    </source>
</reference>
<proteinExistence type="predicted"/>
<evidence type="ECO:0000313" key="5">
    <source>
        <dbReference type="EMBL" id="SUG47189.1"/>
    </source>
</evidence>
<dbReference type="EMBL" id="VXJW01000001">
    <property type="protein sequence ID" value="KAA8666184.1"/>
    <property type="molecule type" value="Genomic_DNA"/>
</dbReference>
<dbReference type="Proteomes" id="UP000254124">
    <property type="component" value="Unassembled WGS sequence"/>
</dbReference>
<dbReference type="EMBL" id="UGXD01000002">
    <property type="protein sequence ID" value="SUG32698.1"/>
    <property type="molecule type" value="Genomic_DNA"/>
</dbReference>
<dbReference type="RefSeq" id="WP_000439683.1">
    <property type="nucleotide sequence ID" value="NZ_CBCSDD010000120.1"/>
</dbReference>
<protein>
    <submittedName>
        <fullName evidence="5">Uncharacterized protein</fullName>
    </submittedName>
</protein>